<organism evidence="1 2">
    <name type="scientific">Haliangium ochraceum (strain DSM 14365 / JCM 11303 / SMP-2)</name>
    <dbReference type="NCBI Taxonomy" id="502025"/>
    <lineage>
        <taxon>Bacteria</taxon>
        <taxon>Pseudomonadati</taxon>
        <taxon>Myxococcota</taxon>
        <taxon>Polyangia</taxon>
        <taxon>Haliangiales</taxon>
        <taxon>Kofleriaceae</taxon>
        <taxon>Haliangium</taxon>
    </lineage>
</organism>
<evidence type="ECO:0008006" key="3">
    <source>
        <dbReference type="Google" id="ProtNLM"/>
    </source>
</evidence>
<accession>D0LK19</accession>
<dbReference type="AlphaFoldDB" id="D0LK19"/>
<evidence type="ECO:0000313" key="2">
    <source>
        <dbReference type="Proteomes" id="UP000001880"/>
    </source>
</evidence>
<name>D0LK19_HALO1</name>
<keyword evidence="2" id="KW-1185">Reference proteome</keyword>
<protein>
    <recommendedName>
        <fullName evidence="3">Lipoprotein</fullName>
    </recommendedName>
</protein>
<evidence type="ECO:0000313" key="1">
    <source>
        <dbReference type="EMBL" id="ACY18526.1"/>
    </source>
</evidence>
<dbReference type="KEGG" id="hoh:Hoch_6051"/>
<dbReference type="Proteomes" id="UP000001880">
    <property type="component" value="Chromosome"/>
</dbReference>
<dbReference type="STRING" id="502025.Hoch_6051"/>
<dbReference type="EMBL" id="CP001804">
    <property type="protein sequence ID" value="ACY18526.1"/>
    <property type="molecule type" value="Genomic_DNA"/>
</dbReference>
<gene>
    <name evidence="1" type="ordered locus">Hoch_6051</name>
</gene>
<proteinExistence type="predicted"/>
<reference evidence="1 2" key="1">
    <citation type="journal article" date="2010" name="Stand. Genomic Sci.">
        <title>Complete genome sequence of Haliangium ochraceum type strain (SMP-2).</title>
        <authorList>
            <consortium name="US DOE Joint Genome Institute (JGI-PGF)"/>
            <person name="Ivanova N."/>
            <person name="Daum C."/>
            <person name="Lang E."/>
            <person name="Abt B."/>
            <person name="Kopitz M."/>
            <person name="Saunders E."/>
            <person name="Lapidus A."/>
            <person name="Lucas S."/>
            <person name="Glavina Del Rio T."/>
            <person name="Nolan M."/>
            <person name="Tice H."/>
            <person name="Copeland A."/>
            <person name="Cheng J.F."/>
            <person name="Chen F."/>
            <person name="Bruce D."/>
            <person name="Goodwin L."/>
            <person name="Pitluck S."/>
            <person name="Mavromatis K."/>
            <person name="Pati A."/>
            <person name="Mikhailova N."/>
            <person name="Chen A."/>
            <person name="Palaniappan K."/>
            <person name="Land M."/>
            <person name="Hauser L."/>
            <person name="Chang Y.J."/>
            <person name="Jeffries C.D."/>
            <person name="Detter J.C."/>
            <person name="Brettin T."/>
            <person name="Rohde M."/>
            <person name="Goker M."/>
            <person name="Bristow J."/>
            <person name="Markowitz V."/>
            <person name="Eisen J.A."/>
            <person name="Hugenholtz P."/>
            <person name="Kyrpides N.C."/>
            <person name="Klenk H.P."/>
        </authorList>
    </citation>
    <scope>NUCLEOTIDE SEQUENCE [LARGE SCALE GENOMIC DNA]</scope>
    <source>
        <strain evidence="2">DSM 14365 / CIP 107738 / JCM 11303 / AJ 13395 / SMP-2</strain>
    </source>
</reference>
<dbReference type="PROSITE" id="PS51257">
    <property type="entry name" value="PROKAR_LIPOPROTEIN"/>
    <property type="match status" value="1"/>
</dbReference>
<dbReference type="HOGENOM" id="CLU_2569108_0_0_7"/>
<sequence>MNLRAREIGIALGLALVFGMGGCKAEPQCSRDADCEPGFLCLDNDRYSGECVESPLGEADAAPDAAIDGGLDAGGDASVEF</sequence>